<reference evidence="2 3" key="1">
    <citation type="submission" date="2016-07" db="EMBL/GenBank/DDBJ databases">
        <title>Pervasive Adenine N6-methylation of Active Genes in Fungi.</title>
        <authorList>
            <consortium name="DOE Joint Genome Institute"/>
            <person name="Mondo S.J."/>
            <person name="Dannebaum R.O."/>
            <person name="Kuo R.C."/>
            <person name="Labutti K."/>
            <person name="Haridas S."/>
            <person name="Kuo A."/>
            <person name="Salamov A."/>
            <person name="Ahrendt S.R."/>
            <person name="Lipzen A."/>
            <person name="Sullivan W."/>
            <person name="Andreopoulos W.B."/>
            <person name="Clum A."/>
            <person name="Lindquist E."/>
            <person name="Daum C."/>
            <person name="Ramamoorthy G.K."/>
            <person name="Gryganskyi A."/>
            <person name="Culley D."/>
            <person name="Magnuson J.K."/>
            <person name="James T.Y."/>
            <person name="O'Malley M.A."/>
            <person name="Stajich J.E."/>
            <person name="Spatafora J.W."/>
            <person name="Visel A."/>
            <person name="Grigoriev I.V."/>
        </authorList>
    </citation>
    <scope>NUCLEOTIDE SEQUENCE [LARGE SCALE GENOMIC DNA]</scope>
    <source>
        <strain evidence="2 3">CBS 115471</strain>
    </source>
</reference>
<keyword evidence="3" id="KW-1185">Reference proteome</keyword>
<dbReference type="OrthoDB" id="3664114at2759"/>
<feature type="chain" id="PRO_5012711359" evidence="1">
    <location>
        <begin position="21"/>
        <end position="123"/>
    </location>
</feature>
<evidence type="ECO:0000256" key="1">
    <source>
        <dbReference type="SAM" id="SignalP"/>
    </source>
</evidence>
<evidence type="ECO:0000313" key="3">
    <source>
        <dbReference type="Proteomes" id="UP000193144"/>
    </source>
</evidence>
<comment type="caution">
    <text evidence="2">The sequence shown here is derived from an EMBL/GenBank/DDBJ whole genome shotgun (WGS) entry which is preliminary data.</text>
</comment>
<dbReference type="AlphaFoldDB" id="A0A1Y1Z327"/>
<dbReference type="EMBL" id="MCFA01000133">
    <property type="protein sequence ID" value="ORY04692.1"/>
    <property type="molecule type" value="Genomic_DNA"/>
</dbReference>
<name>A0A1Y1Z327_9PLEO</name>
<organism evidence="2 3">
    <name type="scientific">Clohesyomyces aquaticus</name>
    <dbReference type="NCBI Taxonomy" id="1231657"/>
    <lineage>
        <taxon>Eukaryota</taxon>
        <taxon>Fungi</taxon>
        <taxon>Dikarya</taxon>
        <taxon>Ascomycota</taxon>
        <taxon>Pezizomycotina</taxon>
        <taxon>Dothideomycetes</taxon>
        <taxon>Pleosporomycetidae</taxon>
        <taxon>Pleosporales</taxon>
        <taxon>Lindgomycetaceae</taxon>
        <taxon>Clohesyomyces</taxon>
    </lineage>
</organism>
<accession>A0A1Y1Z327</accession>
<proteinExistence type="predicted"/>
<dbReference type="Proteomes" id="UP000193144">
    <property type="component" value="Unassembled WGS sequence"/>
</dbReference>
<keyword evidence="1" id="KW-0732">Signal</keyword>
<sequence>MQLTNALASLILLAAAGVKAAPGTPVQERQATPTVYAQFFNGGGCQGPWLDDTVFAQNTNDCVNNTISANYGSTFFSGNTLTRTLRLYELSGCPVNQGRFFDLVPGQQGTGCFAQHIGSAKFV</sequence>
<evidence type="ECO:0000313" key="2">
    <source>
        <dbReference type="EMBL" id="ORY04692.1"/>
    </source>
</evidence>
<feature type="signal peptide" evidence="1">
    <location>
        <begin position="1"/>
        <end position="20"/>
    </location>
</feature>
<protein>
    <submittedName>
        <fullName evidence="2">Uncharacterized protein</fullName>
    </submittedName>
</protein>
<gene>
    <name evidence="2" type="ORF">BCR34DRAFT_617416</name>
</gene>